<evidence type="ECO:0000256" key="1">
    <source>
        <dbReference type="SAM" id="SignalP"/>
    </source>
</evidence>
<proteinExistence type="predicted"/>
<sequence length="100" mass="11462">MRKVPNMPVLMWYIFLTNAFIASTTLDTCNCIFKRPDIIVGALSVEESIVDMFLKIMKDINNKRLILLQKQSWGKGYMFEGVKGQPDVIHCVANNSRSYT</sequence>
<dbReference type="EMBL" id="PQFF01000335">
    <property type="protein sequence ID" value="RHZ58677.1"/>
    <property type="molecule type" value="Genomic_DNA"/>
</dbReference>
<feature type="chain" id="PRO_5017445798" evidence="1">
    <location>
        <begin position="20"/>
        <end position="100"/>
    </location>
</feature>
<dbReference type="STRING" id="1348612.A0A397H6Q1"/>
<accession>A0A397H6Q1</accession>
<gene>
    <name evidence="2" type="ORF">Glove_372g85</name>
</gene>
<dbReference type="OrthoDB" id="2431741at2759"/>
<name>A0A397H6Q1_9GLOM</name>
<evidence type="ECO:0000313" key="2">
    <source>
        <dbReference type="EMBL" id="RHZ58677.1"/>
    </source>
</evidence>
<comment type="caution">
    <text evidence="2">The sequence shown here is derived from an EMBL/GenBank/DDBJ whole genome shotgun (WGS) entry which is preliminary data.</text>
</comment>
<organism evidence="2 3">
    <name type="scientific">Diversispora epigaea</name>
    <dbReference type="NCBI Taxonomy" id="1348612"/>
    <lineage>
        <taxon>Eukaryota</taxon>
        <taxon>Fungi</taxon>
        <taxon>Fungi incertae sedis</taxon>
        <taxon>Mucoromycota</taxon>
        <taxon>Glomeromycotina</taxon>
        <taxon>Glomeromycetes</taxon>
        <taxon>Diversisporales</taxon>
        <taxon>Diversisporaceae</taxon>
        <taxon>Diversispora</taxon>
    </lineage>
</organism>
<dbReference type="AlphaFoldDB" id="A0A397H6Q1"/>
<evidence type="ECO:0000313" key="3">
    <source>
        <dbReference type="Proteomes" id="UP000266861"/>
    </source>
</evidence>
<keyword evidence="1" id="KW-0732">Signal</keyword>
<dbReference type="Proteomes" id="UP000266861">
    <property type="component" value="Unassembled WGS sequence"/>
</dbReference>
<feature type="signal peptide" evidence="1">
    <location>
        <begin position="1"/>
        <end position="19"/>
    </location>
</feature>
<protein>
    <submittedName>
        <fullName evidence="2">Uncharacterized protein</fullName>
    </submittedName>
</protein>
<keyword evidence="3" id="KW-1185">Reference proteome</keyword>
<reference evidence="2 3" key="1">
    <citation type="submission" date="2018-08" db="EMBL/GenBank/DDBJ databases">
        <title>Genome and evolution of the arbuscular mycorrhizal fungus Diversispora epigaea (formerly Glomus versiforme) and its bacterial endosymbionts.</title>
        <authorList>
            <person name="Sun X."/>
            <person name="Fei Z."/>
            <person name="Harrison M."/>
        </authorList>
    </citation>
    <scope>NUCLEOTIDE SEQUENCE [LARGE SCALE GENOMIC DNA]</scope>
    <source>
        <strain evidence="2 3">IT104</strain>
    </source>
</reference>